<evidence type="ECO:0000256" key="1">
    <source>
        <dbReference type="SAM" id="MobiDB-lite"/>
    </source>
</evidence>
<feature type="region of interest" description="Disordered" evidence="1">
    <location>
        <begin position="1"/>
        <end position="45"/>
    </location>
</feature>
<gene>
    <name evidence="2" type="ORF">Cha6605_6379</name>
</gene>
<dbReference type="AlphaFoldDB" id="K9UQX6"/>
<protein>
    <submittedName>
        <fullName evidence="2">Uncharacterized protein</fullName>
    </submittedName>
</protein>
<sequence>MTIAQNHPQLKERQRQRWESLTPEERAEHDRQFEALYKSLEESRR</sequence>
<dbReference type="Proteomes" id="UP000010366">
    <property type="component" value="Plasmid pCHA6605.01"/>
</dbReference>
<accession>K9UQX6</accession>
<evidence type="ECO:0000313" key="3">
    <source>
        <dbReference type="Proteomes" id="UP000010366"/>
    </source>
</evidence>
<organism evidence="2 3">
    <name type="scientific">Chamaesiphon minutus (strain ATCC 27169 / PCC 6605)</name>
    <dbReference type="NCBI Taxonomy" id="1173020"/>
    <lineage>
        <taxon>Bacteria</taxon>
        <taxon>Bacillati</taxon>
        <taxon>Cyanobacteriota</taxon>
        <taxon>Cyanophyceae</taxon>
        <taxon>Gomontiellales</taxon>
        <taxon>Chamaesiphonaceae</taxon>
        <taxon>Chamaesiphon</taxon>
    </lineage>
</organism>
<dbReference type="EMBL" id="CP003601">
    <property type="protein sequence ID" value="AFY97200.1"/>
    <property type="molecule type" value="Genomic_DNA"/>
</dbReference>
<keyword evidence="3" id="KW-1185">Reference proteome</keyword>
<keyword evidence="2" id="KW-0614">Plasmid</keyword>
<dbReference type="RefSeq" id="WP_015329083.1">
    <property type="nucleotide sequence ID" value="NC_020053.1"/>
</dbReference>
<evidence type="ECO:0000313" key="2">
    <source>
        <dbReference type="EMBL" id="AFY97200.1"/>
    </source>
</evidence>
<dbReference type="HOGENOM" id="CLU_3197707_0_0_3"/>
<dbReference type="KEGG" id="cmp:Cha6605_6379"/>
<reference evidence="2 3" key="1">
    <citation type="submission" date="2012-05" db="EMBL/GenBank/DDBJ databases">
        <title>Noncontiguous Finished plasmid 1 of genome of Chamaesiphon sp. PCC 6605.</title>
        <authorList>
            <consortium name="US DOE Joint Genome Institute"/>
            <person name="Gugger M."/>
            <person name="Coursin T."/>
            <person name="Rippka R."/>
            <person name="Tandeau De Marsac N."/>
            <person name="Huntemann M."/>
            <person name="Wei C.-L."/>
            <person name="Han J."/>
            <person name="Detter J.C."/>
            <person name="Han C."/>
            <person name="Tapia R."/>
            <person name="Chen A."/>
            <person name="Kyrpides N."/>
            <person name="Mavromatis K."/>
            <person name="Markowitz V."/>
            <person name="Szeto E."/>
            <person name="Ivanova N."/>
            <person name="Pagani I."/>
            <person name="Pati A."/>
            <person name="Goodwin L."/>
            <person name="Nordberg H.P."/>
            <person name="Cantor M.N."/>
            <person name="Hua S.X."/>
            <person name="Woyke T."/>
            <person name="Kerfeld C.A."/>
        </authorList>
    </citation>
    <scope>NUCLEOTIDE SEQUENCE [LARGE SCALE GENOMIC DNA]</scope>
    <source>
        <strain evidence="3">ATCC 27169 / PCC 6605</strain>
        <plasmid evidence="3">Plasmid pCHA6605.01</plasmid>
    </source>
</reference>
<name>K9UQX6_CHAP6</name>
<geneLocation type="plasmid" evidence="2 3">
    <name>pCHA6605.01</name>
</geneLocation>
<feature type="compositionally biased region" description="Basic and acidic residues" evidence="1">
    <location>
        <begin position="9"/>
        <end position="45"/>
    </location>
</feature>
<proteinExistence type="predicted"/>